<evidence type="ECO:0000313" key="1">
    <source>
        <dbReference type="EMBL" id="KAK8489904.1"/>
    </source>
</evidence>
<dbReference type="EMBL" id="JBBPBN010000294">
    <property type="protein sequence ID" value="KAK8489904.1"/>
    <property type="molecule type" value="Genomic_DNA"/>
</dbReference>
<keyword evidence="2" id="KW-1185">Reference proteome</keyword>
<proteinExistence type="predicted"/>
<dbReference type="Proteomes" id="UP001396334">
    <property type="component" value="Unassembled WGS sequence"/>
</dbReference>
<gene>
    <name evidence="1" type="ORF">V6N11_051345</name>
</gene>
<name>A0ABR2AA14_9ROSI</name>
<evidence type="ECO:0000313" key="2">
    <source>
        <dbReference type="Proteomes" id="UP001396334"/>
    </source>
</evidence>
<protein>
    <submittedName>
        <fullName evidence="1">Uncharacterized protein</fullName>
    </submittedName>
</protein>
<organism evidence="1 2">
    <name type="scientific">Hibiscus sabdariffa</name>
    <name type="common">roselle</name>
    <dbReference type="NCBI Taxonomy" id="183260"/>
    <lineage>
        <taxon>Eukaryota</taxon>
        <taxon>Viridiplantae</taxon>
        <taxon>Streptophyta</taxon>
        <taxon>Embryophyta</taxon>
        <taxon>Tracheophyta</taxon>
        <taxon>Spermatophyta</taxon>
        <taxon>Magnoliopsida</taxon>
        <taxon>eudicotyledons</taxon>
        <taxon>Gunneridae</taxon>
        <taxon>Pentapetalae</taxon>
        <taxon>rosids</taxon>
        <taxon>malvids</taxon>
        <taxon>Malvales</taxon>
        <taxon>Malvaceae</taxon>
        <taxon>Malvoideae</taxon>
        <taxon>Hibiscus</taxon>
    </lineage>
</organism>
<comment type="caution">
    <text evidence="1">The sequence shown here is derived from an EMBL/GenBank/DDBJ whole genome shotgun (WGS) entry which is preliminary data.</text>
</comment>
<accession>A0ABR2AA14</accession>
<reference evidence="1 2" key="1">
    <citation type="journal article" date="2024" name="G3 (Bethesda)">
        <title>Genome assembly of Hibiscus sabdariffa L. provides insights into metabolisms of medicinal natural products.</title>
        <authorList>
            <person name="Kim T."/>
        </authorList>
    </citation>
    <scope>NUCLEOTIDE SEQUENCE [LARGE SCALE GENOMIC DNA]</scope>
    <source>
        <strain evidence="1">TK-2024</strain>
        <tissue evidence="1">Old leaves</tissue>
    </source>
</reference>
<sequence length="86" mass="9428">MNPMASSAIKEEISQGLTKMKYEEDEELFEIDIEAANSIPPPHYWEAFFTATSSALLANCLLPISDLSTAIPMASKACTKISRAMD</sequence>